<dbReference type="eggNOG" id="ENOG502QWSJ">
    <property type="taxonomic scope" value="Eukaryota"/>
</dbReference>
<reference evidence="5" key="4">
    <citation type="submission" date="2013-03" db="EMBL/GenBank/DDBJ databases">
        <title>Chinese hamster genome sequenced from sorted chromosomes.</title>
        <authorList>
            <person name="Brinkrolf K."/>
            <person name="Rupp O."/>
            <person name="Laux H."/>
            <person name="Kollin F."/>
            <person name="Ernst W."/>
            <person name="Linke B."/>
            <person name="Kofler R."/>
            <person name="Romand S."/>
            <person name="Hesse F."/>
            <person name="Budach W.E."/>
            <person name="Galosy S."/>
            <person name="Muller D."/>
            <person name="Noll T."/>
            <person name="Wienberg J."/>
            <person name="Jostock T."/>
            <person name="Leonard M."/>
            <person name="Grillari J."/>
            <person name="Tauch A."/>
            <person name="Goesmann A."/>
            <person name="Helk B."/>
            <person name="Mott J.E."/>
            <person name="Puehler A."/>
            <person name="Borth N."/>
        </authorList>
    </citation>
    <scope>NUCLEOTIDE SEQUENCE</scope>
    <source>
        <strain evidence="5">17A/GY</strain>
    </source>
</reference>
<dbReference type="RefSeq" id="XP_027253923.1">
    <property type="nucleotide sequence ID" value="XM_027398122.2"/>
</dbReference>
<reference evidence="7" key="1">
    <citation type="journal article" date="2011" name="Nat. Biotechnol.">
        <title>The genomic sequence of the Chinese hamster ovary (CHO)-K1 cell line.</title>
        <authorList>
            <person name="Xu X."/>
            <person name="Nagarajan H."/>
            <person name="Lewis N.E."/>
            <person name="Pan S."/>
            <person name="Cai Z."/>
            <person name="Liu X."/>
            <person name="Chen W."/>
            <person name="Xie M."/>
            <person name="Wang W."/>
            <person name="Hammond S."/>
            <person name="Andersen M.R."/>
            <person name="Neff N."/>
            <person name="Passarelli B."/>
            <person name="Koh W."/>
            <person name="Fan H.C."/>
            <person name="Wang J."/>
            <person name="Gui Y."/>
            <person name="Lee K.H."/>
            <person name="Betenbaugh M.J."/>
            <person name="Quake S.R."/>
            <person name="Famili I."/>
            <person name="Palsson B.O."/>
            <person name="Wang J."/>
        </authorList>
    </citation>
    <scope>NUCLEOTIDE SEQUENCE [LARGE SCALE GENOMIC DNA]</scope>
    <source>
        <strain evidence="7">CHO K1 cell line</strain>
    </source>
</reference>
<dbReference type="GeneID" id="100751513"/>
<dbReference type="RefSeq" id="XP_007652704.1">
    <property type="nucleotide sequence ID" value="XM_007654514.3"/>
</dbReference>
<dbReference type="GO" id="GO:0045892">
    <property type="term" value="P:negative regulation of DNA-templated transcription"/>
    <property type="evidence" value="ECO:0007669"/>
    <property type="project" value="InterPro"/>
</dbReference>
<dbReference type="Proteomes" id="UP000694386">
    <property type="component" value="Unplaced"/>
</dbReference>
<dbReference type="InterPro" id="IPR032675">
    <property type="entry name" value="LRR_dom_sf"/>
</dbReference>
<reference evidence="10" key="7">
    <citation type="submission" date="2025-04" db="UniProtKB">
        <authorList>
            <consortium name="RefSeq"/>
        </authorList>
    </citation>
    <scope>IDENTIFICATION</scope>
    <source>
        <strain evidence="10">17A/GY</strain>
        <tissue evidence="10">Liver</tissue>
    </source>
</reference>
<protein>
    <submittedName>
        <fullName evidence="4 10">PRAME family member 20</fullName>
    </submittedName>
    <submittedName>
        <fullName evidence="6">PRAME like 15</fullName>
    </submittedName>
</protein>
<dbReference type="Gene3D" id="3.80.10.10">
    <property type="entry name" value="Ribonuclease Inhibitor"/>
    <property type="match status" value="1"/>
</dbReference>
<dbReference type="AlphaFoldDB" id="G3IIA3"/>
<dbReference type="KEGG" id="cge:100751513"/>
<keyword evidence="9" id="KW-1185">Reference proteome</keyword>
<evidence type="ECO:0000313" key="8">
    <source>
        <dbReference type="Proteomes" id="UP000030759"/>
    </source>
</evidence>
<dbReference type="STRING" id="10029.G3IIA3"/>
<dbReference type="Proteomes" id="UP000030759">
    <property type="component" value="Unassembled WGS sequence"/>
</dbReference>
<dbReference type="GeneTree" id="ENSGT01030000234531"/>
<dbReference type="PaxDb" id="10029-XP_007638132.1"/>
<gene>
    <name evidence="6 10" type="primary">LOC100751513</name>
    <name evidence="5" type="ORF">H671_2g6637</name>
    <name evidence="4" type="ORF">I79_023571</name>
</gene>
<dbReference type="Ensembl" id="ENSCGRT00001031860.1">
    <property type="protein sequence ID" value="ENSCGRP00001027612.1"/>
    <property type="gene ID" value="ENSCGRG00001024569.1"/>
</dbReference>
<comment type="similarity">
    <text evidence="1">Belongs to the PRAME family.</text>
</comment>
<evidence type="ECO:0000256" key="1">
    <source>
        <dbReference type="ARBA" id="ARBA00009608"/>
    </source>
</evidence>
<dbReference type="SUPFAM" id="SSF52047">
    <property type="entry name" value="RNI-like"/>
    <property type="match status" value="1"/>
</dbReference>
<dbReference type="PANTHER" id="PTHR14224">
    <property type="entry name" value="SIMILAR TO PREFERENTIALLY EXPRESSED ANTIGEN IN MELANOMA-LIKE 3"/>
    <property type="match status" value="1"/>
</dbReference>
<dbReference type="GO" id="GO:0045596">
    <property type="term" value="P:negative regulation of cell differentiation"/>
    <property type="evidence" value="ECO:0007669"/>
    <property type="project" value="InterPro"/>
</dbReference>
<evidence type="ECO:0000313" key="7">
    <source>
        <dbReference type="Proteomes" id="UP000001075"/>
    </source>
</evidence>
<proteinExistence type="inferred from homology"/>
<reference evidence="4" key="2">
    <citation type="submission" date="2011-08" db="EMBL/GenBank/DDBJ databases">
        <title>The genomic sequence of the Chinese hamster ovary CHO-K1 cell line.</title>
        <authorList>
            <person name="Xu X."/>
            <person name="Nagarajan H."/>
            <person name="Lewis N.E."/>
            <person name="Pan S."/>
            <person name="Cai Z."/>
            <person name="Liu X."/>
            <person name="Chen W."/>
            <person name="Xie M."/>
            <person name="Wang W."/>
            <person name="Hammond S."/>
            <person name="Andersen M.R."/>
            <person name="Neff N."/>
            <person name="Passarelli B."/>
            <person name="Koh W."/>
            <person name="Fan C.H."/>
            <person name="Wang J."/>
            <person name="Gui Y."/>
            <person name="Lee K.H."/>
            <person name="Betenbaugh M.J."/>
            <person name="Quake S.R."/>
            <person name="Famili I."/>
            <person name="Palsson B.O."/>
            <person name="Wang J."/>
        </authorList>
    </citation>
    <scope>NUCLEOTIDE SEQUENCE</scope>
</reference>
<sequence>MSLPSLQELAGQSLLRNEKLAISALETLPNLLLPQLFKQAYEGGHRNVLKKIVSSWPFPRLPLGAVKKRNASESLENAVLEEVDKLLIQSPREYKLEVLDLRSVGQEPMDVLSGPVDSWLPQTSCEGEKKPLKVAVNLYLRNGNFNKLSCLSQWAEKRKGLLQLYCHEFHIWLPFLSGCKCYLEYVNLQYIVVLGLHSLHNPAEFLDLISYLGHLMNLRKLSISNIQEERVISLEERRHIVSGLASKLLNLECLQELHLENASFFKGHLHKLLRSLKTPLDDLAVTHCTISVPEWNQFSKLICVSQLQHLSLENVRLASLSPEPLRILLVKAAHTLVDLNLEDCHIKDSYLYAILPALSRCLQLRTFSFYGNPLSMGALKRLLRSTANLENLYRELYPVPRDCYVDNGTLHMELTRNHCNELIGILKTFWRSERIYFGTDRCHRCNNRYIYNKTSMCRCRRFIG</sequence>
<dbReference type="OMA" id="KRTPYLE"/>
<dbReference type="OrthoDB" id="9574069at2759"/>
<dbReference type="PIRSF" id="PIRSF038286">
    <property type="entry name" value="PRAME"/>
    <property type="match status" value="1"/>
</dbReference>
<keyword evidence="3" id="KW-0677">Repeat</keyword>
<keyword evidence="2" id="KW-0433">Leucine-rich repeat</keyword>
<dbReference type="GO" id="GO:0043066">
    <property type="term" value="P:negative regulation of apoptotic process"/>
    <property type="evidence" value="ECO:0007669"/>
    <property type="project" value="InterPro"/>
</dbReference>
<organism evidence="4 7">
    <name type="scientific">Cricetulus griseus</name>
    <name type="common">Chinese hamster</name>
    <name type="synonym">Cricetulus barabensis griseus</name>
    <dbReference type="NCBI Taxonomy" id="10029"/>
    <lineage>
        <taxon>Eukaryota</taxon>
        <taxon>Metazoa</taxon>
        <taxon>Chordata</taxon>
        <taxon>Craniata</taxon>
        <taxon>Vertebrata</taxon>
        <taxon>Euteleostomi</taxon>
        <taxon>Mammalia</taxon>
        <taxon>Eutheria</taxon>
        <taxon>Euarchontoglires</taxon>
        <taxon>Glires</taxon>
        <taxon>Rodentia</taxon>
        <taxon>Myomorpha</taxon>
        <taxon>Muroidea</taxon>
        <taxon>Cricetidae</taxon>
        <taxon>Cricetinae</taxon>
        <taxon>Cricetulus</taxon>
    </lineage>
</organism>
<dbReference type="Proteomes" id="UP001108280">
    <property type="component" value="Chromosome 2"/>
</dbReference>
<evidence type="ECO:0000313" key="9">
    <source>
        <dbReference type="Proteomes" id="UP001108280"/>
    </source>
</evidence>
<evidence type="ECO:0000313" key="10">
    <source>
        <dbReference type="RefSeq" id="XP_027253923.1"/>
    </source>
</evidence>
<accession>G3IIA3</accession>
<reference evidence="6" key="8">
    <citation type="submission" date="2025-05" db="UniProtKB">
        <authorList>
            <consortium name="Ensembl"/>
        </authorList>
    </citation>
    <scope>IDENTIFICATION</scope>
</reference>
<evidence type="ECO:0000313" key="6">
    <source>
        <dbReference type="Ensembl" id="ENSCGRP00001027612.1"/>
    </source>
</evidence>
<dbReference type="EMBL" id="KE668732">
    <property type="protein sequence ID" value="ERE83531.1"/>
    <property type="molecule type" value="Genomic_DNA"/>
</dbReference>
<dbReference type="EMBL" id="JH002965">
    <property type="protein sequence ID" value="EGW14390.1"/>
    <property type="molecule type" value="Genomic_DNA"/>
</dbReference>
<reference evidence="8" key="3">
    <citation type="journal article" date="2013" name="Nat. Biotechnol.">
        <title>Chinese hamster genome sequenced from sorted chromosomes.</title>
        <authorList>
            <person name="Brinkrolf K."/>
            <person name="Rupp O."/>
            <person name="Laux H."/>
            <person name="Kollin F."/>
            <person name="Ernst W."/>
            <person name="Linke B."/>
            <person name="Kofler R."/>
            <person name="Romand S."/>
            <person name="Hesse F."/>
            <person name="Budach W.E."/>
            <person name="Galosy S."/>
            <person name="Muller D."/>
            <person name="Noll T."/>
            <person name="Wienberg J."/>
            <person name="Jostock T."/>
            <person name="Leonard M."/>
            <person name="Grillari J."/>
            <person name="Tauch A."/>
            <person name="Goesmann A."/>
            <person name="Helk B."/>
            <person name="Mott J.E."/>
            <person name="Puhler A."/>
            <person name="Borth N."/>
        </authorList>
    </citation>
    <scope>NUCLEOTIDE SEQUENCE [LARGE SCALE GENOMIC DNA]</scope>
    <source>
        <strain evidence="8">17A/GY</strain>
    </source>
</reference>
<evidence type="ECO:0000313" key="4">
    <source>
        <dbReference type="EMBL" id="EGW14390.1"/>
    </source>
</evidence>
<dbReference type="GO" id="GO:0005737">
    <property type="term" value="C:cytoplasm"/>
    <property type="evidence" value="ECO:0007669"/>
    <property type="project" value="TreeGrafter"/>
</dbReference>
<name>G3IIA3_CRIGR</name>
<evidence type="ECO:0000313" key="5">
    <source>
        <dbReference type="EMBL" id="ERE83531.1"/>
    </source>
</evidence>
<evidence type="ECO:0000256" key="2">
    <source>
        <dbReference type="ARBA" id="ARBA00022614"/>
    </source>
</evidence>
<dbReference type="InterPro" id="IPR026271">
    <property type="entry name" value="PRAME"/>
</dbReference>
<dbReference type="PANTHER" id="PTHR14224:SF24">
    <property type="entry name" value="MELANOMA ANTIGEN PREFERENTIALLY EXPRESSED IN TUMORS"/>
    <property type="match status" value="1"/>
</dbReference>
<dbReference type="Proteomes" id="UP000001075">
    <property type="component" value="Unassembled WGS sequence"/>
</dbReference>
<reference evidence="9" key="5">
    <citation type="journal article" date="2018" name="Biotechnol. Bioeng.">
        <title>A reference genome of the Chinese hamster based on a hybrid assembly strategy.</title>
        <authorList>
            <person name="Rupp O."/>
            <person name="MacDonald M.L."/>
            <person name="Li S."/>
            <person name="Dhiman H."/>
            <person name="Polson S."/>
            <person name="Griep S."/>
            <person name="Heffner K."/>
            <person name="Hernandez I."/>
            <person name="Brinkrolf K."/>
            <person name="Jadhav V."/>
            <person name="Samoudi M."/>
            <person name="Hao H."/>
            <person name="Kingham B."/>
            <person name="Goesmann A."/>
            <person name="Betenbaugh M.J."/>
            <person name="Lewis N.E."/>
            <person name="Borth N."/>
            <person name="Lee K.H."/>
        </authorList>
    </citation>
    <scope>NUCLEOTIDE SEQUENCE [LARGE SCALE GENOMIC DNA]</scope>
    <source>
        <strain evidence="9">17A/GY</strain>
    </source>
</reference>
<dbReference type="InterPro" id="IPR050694">
    <property type="entry name" value="LRRC14/PRAME"/>
</dbReference>
<dbReference type="GO" id="GO:0008284">
    <property type="term" value="P:positive regulation of cell population proliferation"/>
    <property type="evidence" value="ECO:0007669"/>
    <property type="project" value="InterPro"/>
</dbReference>
<evidence type="ECO:0000256" key="3">
    <source>
        <dbReference type="ARBA" id="ARBA00022737"/>
    </source>
</evidence>
<reference evidence="9" key="6">
    <citation type="journal article" date="2020" name="Biotechnol. Bioeng.">
        <title>Chromosome-scale scaffolds for the Chinese hamster reference genome assembly to facilitate the study of the CHO epigenome.</title>
        <authorList>
            <person name="Hilliard W."/>
            <person name="MacDonald M."/>
            <person name="Lee K.H."/>
        </authorList>
    </citation>
    <scope>NUCLEOTIDE SEQUENCE [LARGE SCALE GENOMIC DNA]</scope>
    <source>
        <strain evidence="9">17A/GY</strain>
    </source>
</reference>